<keyword evidence="2" id="KW-0812">Transmembrane</keyword>
<proteinExistence type="predicted"/>
<feature type="region of interest" description="Disordered" evidence="1">
    <location>
        <begin position="30"/>
        <end position="77"/>
    </location>
</feature>
<keyword evidence="4" id="KW-1185">Reference proteome</keyword>
<name>A0A212F285_DANPL</name>
<protein>
    <submittedName>
        <fullName evidence="3">Uncharacterized protein</fullName>
    </submittedName>
</protein>
<dbReference type="InParanoid" id="A0A212F285"/>
<reference evidence="3 4" key="1">
    <citation type="journal article" date="2011" name="Cell">
        <title>The monarch butterfly genome yields insights into long-distance migration.</title>
        <authorList>
            <person name="Zhan S."/>
            <person name="Merlin C."/>
            <person name="Boore J.L."/>
            <person name="Reppert S.M."/>
        </authorList>
    </citation>
    <scope>NUCLEOTIDE SEQUENCE [LARGE SCALE GENOMIC DNA]</scope>
    <source>
        <strain evidence="3">F-2</strain>
    </source>
</reference>
<organism evidence="3 4">
    <name type="scientific">Danaus plexippus plexippus</name>
    <dbReference type="NCBI Taxonomy" id="278856"/>
    <lineage>
        <taxon>Eukaryota</taxon>
        <taxon>Metazoa</taxon>
        <taxon>Ecdysozoa</taxon>
        <taxon>Arthropoda</taxon>
        <taxon>Hexapoda</taxon>
        <taxon>Insecta</taxon>
        <taxon>Pterygota</taxon>
        <taxon>Neoptera</taxon>
        <taxon>Endopterygota</taxon>
        <taxon>Lepidoptera</taxon>
        <taxon>Glossata</taxon>
        <taxon>Ditrysia</taxon>
        <taxon>Papilionoidea</taxon>
        <taxon>Nymphalidae</taxon>
        <taxon>Danainae</taxon>
        <taxon>Danaini</taxon>
        <taxon>Danaina</taxon>
        <taxon>Danaus</taxon>
        <taxon>Danaus</taxon>
    </lineage>
</organism>
<evidence type="ECO:0000256" key="2">
    <source>
        <dbReference type="SAM" id="Phobius"/>
    </source>
</evidence>
<dbReference type="eggNOG" id="ENOG502SWCG">
    <property type="taxonomic scope" value="Eukaryota"/>
</dbReference>
<feature type="region of interest" description="Disordered" evidence="1">
    <location>
        <begin position="143"/>
        <end position="181"/>
    </location>
</feature>
<feature type="transmembrane region" description="Helical" evidence="2">
    <location>
        <begin position="6"/>
        <end position="27"/>
    </location>
</feature>
<accession>A0A212F285</accession>
<dbReference type="EMBL" id="AGBW02010783">
    <property type="protein sequence ID" value="OWR47842.1"/>
    <property type="molecule type" value="Genomic_DNA"/>
</dbReference>
<evidence type="ECO:0000313" key="3">
    <source>
        <dbReference type="EMBL" id="OWR47842.1"/>
    </source>
</evidence>
<keyword evidence="2" id="KW-1133">Transmembrane helix</keyword>
<dbReference type="AlphaFoldDB" id="A0A212F285"/>
<keyword evidence="2" id="KW-0472">Membrane</keyword>
<dbReference type="Proteomes" id="UP000007151">
    <property type="component" value="Unassembled WGS sequence"/>
</dbReference>
<feature type="compositionally biased region" description="Polar residues" evidence="1">
    <location>
        <begin position="34"/>
        <end position="50"/>
    </location>
</feature>
<evidence type="ECO:0000313" key="4">
    <source>
        <dbReference type="Proteomes" id="UP000007151"/>
    </source>
</evidence>
<comment type="caution">
    <text evidence="3">The sequence shown here is derived from an EMBL/GenBank/DDBJ whole genome shotgun (WGS) entry which is preliminary data.</text>
</comment>
<feature type="compositionally biased region" description="Low complexity" evidence="1">
    <location>
        <begin position="66"/>
        <end position="77"/>
    </location>
</feature>
<evidence type="ECO:0000256" key="1">
    <source>
        <dbReference type="SAM" id="MobiDB-lite"/>
    </source>
</evidence>
<dbReference type="KEGG" id="dpl:KGM_212767"/>
<sequence>MGRRSYYGVFLVISLFANAVCLPMYAVRPRRQSDTNTTTSEVSISKNNDITYPPSPTNDDDDSDFDTSSQPSSGGGSSISSLLNLLGAFFPGSSSSATNKIQEIMQKMIKDLENMKSLKKITKRDVTDNEIDVDYKEVKERLEMDDVVSDSEISNETSEEDNRNNSMEDSDSNEDYDGFPGGDGQGGGLLGLLAGLSGGEDGQSDLGSLLGTISGIVANLSGDGIDLNSLIASGLGLFVGLLSEGEENPGAVIASYLLTSLDTITGGGSKNNGKFFGIFLSKLVKGISAAVDPEADSDEDGQPLMKDSAGFFISLLMGLLGDMSKGSSASH</sequence>
<gene>
    <name evidence="3" type="ORF">KGM_212767</name>
</gene>
<feature type="compositionally biased region" description="Acidic residues" evidence="1">
    <location>
        <begin position="168"/>
        <end position="177"/>
    </location>
</feature>